<gene>
    <name evidence="1" type="ORF">COU90_04205</name>
</gene>
<proteinExistence type="predicted"/>
<organism evidence="1 2">
    <name type="scientific">Candidatus Ryanbacteria bacterium CG10_big_fil_rev_8_21_14_0_10_43_42</name>
    <dbReference type="NCBI Taxonomy" id="1974864"/>
    <lineage>
        <taxon>Bacteria</taxon>
        <taxon>Candidatus Ryaniibacteriota</taxon>
    </lineage>
</organism>
<dbReference type="EMBL" id="PFEF01000010">
    <property type="protein sequence ID" value="PJE64047.1"/>
    <property type="molecule type" value="Genomic_DNA"/>
</dbReference>
<sequence>MQGFFHAENMARRKREDYTVRSLNKISNGKGYSVTLPIEVIRLFRWQRKQKLSLQIDKENKRIIITDWEK</sequence>
<evidence type="ECO:0000313" key="2">
    <source>
        <dbReference type="Proteomes" id="UP000229098"/>
    </source>
</evidence>
<evidence type="ECO:0008006" key="3">
    <source>
        <dbReference type="Google" id="ProtNLM"/>
    </source>
</evidence>
<dbReference type="AlphaFoldDB" id="A0A2M8KVU8"/>
<evidence type="ECO:0000313" key="1">
    <source>
        <dbReference type="EMBL" id="PJE64047.1"/>
    </source>
</evidence>
<protein>
    <recommendedName>
        <fullName evidence="3">SpoVT-AbrB domain-containing protein</fullName>
    </recommendedName>
</protein>
<dbReference type="Proteomes" id="UP000229098">
    <property type="component" value="Unassembled WGS sequence"/>
</dbReference>
<name>A0A2M8KVU8_9BACT</name>
<reference evidence="2" key="1">
    <citation type="submission" date="2017-09" db="EMBL/GenBank/DDBJ databases">
        <title>Depth-based differentiation of microbial function through sediment-hosted aquifers and enrichment of novel symbionts in the deep terrestrial subsurface.</title>
        <authorList>
            <person name="Probst A.J."/>
            <person name="Ladd B."/>
            <person name="Jarett J.K."/>
            <person name="Geller-Mcgrath D.E."/>
            <person name="Sieber C.M.K."/>
            <person name="Emerson J.B."/>
            <person name="Anantharaman K."/>
            <person name="Thomas B.C."/>
            <person name="Malmstrom R."/>
            <person name="Stieglmeier M."/>
            <person name="Klingl A."/>
            <person name="Woyke T."/>
            <person name="Ryan C.M."/>
            <person name="Banfield J.F."/>
        </authorList>
    </citation>
    <scope>NUCLEOTIDE SEQUENCE [LARGE SCALE GENOMIC DNA]</scope>
</reference>
<comment type="caution">
    <text evidence="1">The sequence shown here is derived from an EMBL/GenBank/DDBJ whole genome shotgun (WGS) entry which is preliminary data.</text>
</comment>
<accession>A0A2M8KVU8</accession>